<accession>A0A2H0A4G9</accession>
<evidence type="ECO:0000256" key="4">
    <source>
        <dbReference type="ARBA" id="ARBA00022679"/>
    </source>
</evidence>
<keyword evidence="3" id="KW-0820">tRNA-binding</keyword>
<keyword evidence="4 11" id="KW-0808">Transferase</keyword>
<keyword evidence="9" id="KW-0460">Magnesium</keyword>
<evidence type="ECO:0000256" key="3">
    <source>
        <dbReference type="ARBA" id="ARBA00022555"/>
    </source>
</evidence>
<dbReference type="GO" id="GO:0046872">
    <property type="term" value="F:metal ion binding"/>
    <property type="evidence" value="ECO:0007669"/>
    <property type="project" value="UniProtKB-KW"/>
</dbReference>
<evidence type="ECO:0000313" key="16">
    <source>
        <dbReference type="Proteomes" id="UP000231067"/>
    </source>
</evidence>
<evidence type="ECO:0000256" key="1">
    <source>
        <dbReference type="ARBA" id="ARBA00001946"/>
    </source>
</evidence>
<dbReference type="InterPro" id="IPR038763">
    <property type="entry name" value="DHH_sf"/>
</dbReference>
<dbReference type="CDD" id="cd05398">
    <property type="entry name" value="NT_ClassII-CCAase"/>
    <property type="match status" value="1"/>
</dbReference>
<evidence type="ECO:0000256" key="2">
    <source>
        <dbReference type="ARBA" id="ARBA00007265"/>
    </source>
</evidence>
<protein>
    <recommendedName>
        <fullName evidence="17">Polya polymerase</fullName>
    </recommendedName>
</protein>
<dbReference type="GO" id="GO:0000166">
    <property type="term" value="F:nucleotide binding"/>
    <property type="evidence" value="ECO:0007669"/>
    <property type="project" value="UniProtKB-KW"/>
</dbReference>
<keyword evidence="5" id="KW-0819">tRNA processing</keyword>
<dbReference type="SUPFAM" id="SSF81301">
    <property type="entry name" value="Nucleotidyltransferase"/>
    <property type="match status" value="1"/>
</dbReference>
<name>A0A2H0A4G9_9BACT</name>
<proteinExistence type="inferred from homology"/>
<dbReference type="AlphaFoldDB" id="A0A2H0A4G9"/>
<dbReference type="Gene3D" id="3.90.1640.10">
    <property type="entry name" value="inorganic pyrophosphatase (n-terminal core)"/>
    <property type="match status" value="1"/>
</dbReference>
<evidence type="ECO:0000256" key="6">
    <source>
        <dbReference type="ARBA" id="ARBA00022695"/>
    </source>
</evidence>
<dbReference type="GO" id="GO:0000049">
    <property type="term" value="F:tRNA binding"/>
    <property type="evidence" value="ECO:0007669"/>
    <property type="project" value="UniProtKB-KW"/>
</dbReference>
<reference evidence="15 16" key="1">
    <citation type="submission" date="2017-09" db="EMBL/GenBank/DDBJ databases">
        <title>Depth-based differentiation of microbial function through sediment-hosted aquifers and enrichment of novel symbionts in the deep terrestrial subsurface.</title>
        <authorList>
            <person name="Probst A.J."/>
            <person name="Ladd B."/>
            <person name="Jarett J.K."/>
            <person name="Geller-Mcgrath D.E."/>
            <person name="Sieber C.M."/>
            <person name="Emerson J.B."/>
            <person name="Anantharaman K."/>
            <person name="Thomas B.C."/>
            <person name="Malmstrom R."/>
            <person name="Stieglmeier M."/>
            <person name="Klingl A."/>
            <person name="Woyke T."/>
            <person name="Ryan C.M."/>
            <person name="Banfield J.F."/>
        </authorList>
    </citation>
    <scope>NUCLEOTIDE SEQUENCE [LARGE SCALE GENOMIC DNA]</scope>
    <source>
        <strain evidence="15">CG23_combo_of_CG06-09_8_20_14_all_40_23</strain>
    </source>
</reference>
<feature type="domain" description="DDH" evidence="12">
    <location>
        <begin position="38"/>
        <end position="157"/>
    </location>
</feature>
<evidence type="ECO:0000256" key="5">
    <source>
        <dbReference type="ARBA" id="ARBA00022694"/>
    </source>
</evidence>
<feature type="domain" description="Poly A polymerase head" evidence="13">
    <location>
        <begin position="395"/>
        <end position="535"/>
    </location>
</feature>
<evidence type="ECO:0000256" key="7">
    <source>
        <dbReference type="ARBA" id="ARBA00022723"/>
    </source>
</evidence>
<evidence type="ECO:0000256" key="9">
    <source>
        <dbReference type="ARBA" id="ARBA00022842"/>
    </source>
</evidence>
<dbReference type="Proteomes" id="UP000231067">
    <property type="component" value="Unassembled WGS sequence"/>
</dbReference>
<dbReference type="InterPro" id="IPR032828">
    <property type="entry name" value="PolyA_RNA-bd"/>
</dbReference>
<dbReference type="InterPro" id="IPR001667">
    <property type="entry name" value="DDH_dom"/>
</dbReference>
<dbReference type="GO" id="GO:0008033">
    <property type="term" value="P:tRNA processing"/>
    <property type="evidence" value="ECO:0007669"/>
    <property type="project" value="UniProtKB-KW"/>
</dbReference>
<dbReference type="Gene3D" id="3.30.460.10">
    <property type="entry name" value="Beta Polymerase, domain 2"/>
    <property type="match status" value="1"/>
</dbReference>
<dbReference type="SUPFAM" id="SSF64182">
    <property type="entry name" value="DHH phosphoesterases"/>
    <property type="match status" value="1"/>
</dbReference>
<evidence type="ECO:0000313" key="15">
    <source>
        <dbReference type="EMBL" id="PIP39730.1"/>
    </source>
</evidence>
<sequence>MFAPTNLSNALFPPRFPTFVRTSSTRVGMTMMRCYMDVIITHTNADFDALASLVAASLLYPEACLAMPGSCEPAVDEFLSTYQHHIPLVKTSKIPLEEVNKLIIVDTRQPDRIGKFKDLLDKGIPIHIYDHHPSMSNDITGERIIVHEVGATTTILIEEIIRLGLPILPINATIFSLGIYEDTGSLTFPSTTTDDINAVATLVSCHADLRIVSDFINKEPTPEQIIVISDLLKSQKAYLLHARLILIVKAIIPEYIGDLSILAHKIMDIEKPAALFCLFEMEQRIWLIARSRDTAINIAEILKRIGGGGHVCAGSGIIKDKSILEAEEILLREIERVTETTLKELPIEHFLPFSSNQRSSQIHFIKSLMKRLPSVIQNLFQKIGQVGDSLGYSVFVVGGFVRDLLLEKENLDIDIVVVGDGVCFANEFTNRIGGHCKTHQRFKTAVITFPPLLKGEGWGEGSTPYGFKIDIATARREHYEHPAALPRVEKSPIIEDLLRRDFTINAMAIQINEKDYGRLIDFAGGEIDIKNRIIRVLHAKSFIDDPTRIFRAIRLETRLDFHLDSLTKDLILEATINEPLFNRLANQRVMNELILILDDEKPQTAIRRLGELGVLKYIHPSITFTKRLHNLFEKVMESLFYFELIINKQEAAPLATVEHWLIYFLALVDNLKTKQVEDITLYLKFTNSQQKKVINGKKDAARTINYLRLKENLNPRDIYKLLNKMSIEVLIFVVAKAEAIFQQGLSCKIKKAVADYLIFMKNEAIFITGDKLKQMGIPQGPLYKKIMDDVLYARLDKLVQTMDDEVKWVEERWKDTFQTHENRHFFRSKDAG</sequence>
<dbReference type="PANTHER" id="PTHR47788:SF1">
    <property type="entry name" value="A-ADDING TRNA NUCLEOTIDYLTRANSFERASE"/>
    <property type="match status" value="1"/>
</dbReference>
<dbReference type="Gene3D" id="1.10.3090.10">
    <property type="entry name" value="cca-adding enzyme, domain 2"/>
    <property type="match status" value="1"/>
</dbReference>
<evidence type="ECO:0000256" key="10">
    <source>
        <dbReference type="ARBA" id="ARBA00022884"/>
    </source>
</evidence>
<evidence type="ECO:0000256" key="11">
    <source>
        <dbReference type="RuleBase" id="RU003953"/>
    </source>
</evidence>
<dbReference type="InterPro" id="IPR052390">
    <property type="entry name" value="tRNA_nt/polyA_polymerase"/>
</dbReference>
<dbReference type="InterPro" id="IPR043519">
    <property type="entry name" value="NT_sf"/>
</dbReference>
<keyword evidence="10 11" id="KW-0694">RNA-binding</keyword>
<evidence type="ECO:0000259" key="13">
    <source>
        <dbReference type="Pfam" id="PF01743"/>
    </source>
</evidence>
<organism evidence="15 16">
    <name type="scientific">Candidatus Desantisbacteria bacterium CG23_combo_of_CG06-09_8_20_14_all_40_23</name>
    <dbReference type="NCBI Taxonomy" id="1974550"/>
    <lineage>
        <taxon>Bacteria</taxon>
        <taxon>Candidatus Desantisiibacteriota</taxon>
    </lineage>
</organism>
<dbReference type="PANTHER" id="PTHR47788">
    <property type="entry name" value="POLYA POLYMERASE"/>
    <property type="match status" value="1"/>
</dbReference>
<dbReference type="Pfam" id="PF12627">
    <property type="entry name" value="PolyA_pol_RNAbd"/>
    <property type="match status" value="1"/>
</dbReference>
<evidence type="ECO:0008006" key="17">
    <source>
        <dbReference type="Google" id="ProtNLM"/>
    </source>
</evidence>
<dbReference type="EMBL" id="PCSH01000156">
    <property type="protein sequence ID" value="PIP39730.1"/>
    <property type="molecule type" value="Genomic_DNA"/>
</dbReference>
<keyword evidence="6" id="KW-0548">Nucleotidyltransferase</keyword>
<comment type="cofactor">
    <cofactor evidence="1">
        <name>Mg(2+)</name>
        <dbReference type="ChEBI" id="CHEBI:18420"/>
    </cofactor>
</comment>
<dbReference type="SUPFAM" id="SSF81891">
    <property type="entry name" value="Poly A polymerase C-terminal region-like"/>
    <property type="match status" value="1"/>
</dbReference>
<dbReference type="InterPro" id="IPR002646">
    <property type="entry name" value="PolA_pol_head_dom"/>
</dbReference>
<evidence type="ECO:0000256" key="8">
    <source>
        <dbReference type="ARBA" id="ARBA00022741"/>
    </source>
</evidence>
<dbReference type="Pfam" id="PF01368">
    <property type="entry name" value="DHH"/>
    <property type="match status" value="1"/>
</dbReference>
<dbReference type="GO" id="GO:0016779">
    <property type="term" value="F:nucleotidyltransferase activity"/>
    <property type="evidence" value="ECO:0007669"/>
    <property type="project" value="UniProtKB-KW"/>
</dbReference>
<evidence type="ECO:0000259" key="12">
    <source>
        <dbReference type="Pfam" id="PF01368"/>
    </source>
</evidence>
<keyword evidence="8" id="KW-0547">Nucleotide-binding</keyword>
<comment type="caution">
    <text evidence="15">The sequence shown here is derived from an EMBL/GenBank/DDBJ whole genome shotgun (WGS) entry which is preliminary data.</text>
</comment>
<dbReference type="Gene3D" id="3.10.310.30">
    <property type="match status" value="1"/>
</dbReference>
<keyword evidence="7" id="KW-0479">Metal-binding</keyword>
<dbReference type="Pfam" id="PF01743">
    <property type="entry name" value="PolyA_pol"/>
    <property type="match status" value="1"/>
</dbReference>
<evidence type="ECO:0000259" key="14">
    <source>
        <dbReference type="Pfam" id="PF12627"/>
    </source>
</evidence>
<gene>
    <name evidence="15" type="ORF">COX18_09165</name>
</gene>
<feature type="domain" description="tRNA nucleotidyltransferase/poly(A) polymerase RNA and SrmB- binding" evidence="14">
    <location>
        <begin position="579"/>
        <end position="622"/>
    </location>
</feature>
<comment type="similarity">
    <text evidence="2 11">Belongs to the tRNA nucleotidyltransferase/poly(A) polymerase family.</text>
</comment>